<proteinExistence type="predicted"/>
<keyword evidence="3" id="KW-1185">Reference proteome</keyword>
<accession>A0A6J7ZXY2</accession>
<dbReference type="EMBL" id="CACVKT020000425">
    <property type="protein sequence ID" value="CAC5359129.1"/>
    <property type="molecule type" value="Genomic_DNA"/>
</dbReference>
<feature type="region of interest" description="Disordered" evidence="1">
    <location>
        <begin position="1"/>
        <end position="22"/>
    </location>
</feature>
<organism evidence="2 3">
    <name type="scientific">Mytilus coruscus</name>
    <name type="common">Sea mussel</name>
    <dbReference type="NCBI Taxonomy" id="42192"/>
    <lineage>
        <taxon>Eukaryota</taxon>
        <taxon>Metazoa</taxon>
        <taxon>Spiralia</taxon>
        <taxon>Lophotrochozoa</taxon>
        <taxon>Mollusca</taxon>
        <taxon>Bivalvia</taxon>
        <taxon>Autobranchia</taxon>
        <taxon>Pteriomorphia</taxon>
        <taxon>Mytilida</taxon>
        <taxon>Mytiloidea</taxon>
        <taxon>Mytilidae</taxon>
        <taxon>Mytilinae</taxon>
        <taxon>Mytilus</taxon>
    </lineage>
</organism>
<gene>
    <name evidence="2" type="ORF">MCOR_2134</name>
</gene>
<dbReference type="Proteomes" id="UP000507470">
    <property type="component" value="Unassembled WGS sequence"/>
</dbReference>
<evidence type="ECO:0000256" key="1">
    <source>
        <dbReference type="SAM" id="MobiDB-lite"/>
    </source>
</evidence>
<evidence type="ECO:0000313" key="2">
    <source>
        <dbReference type="EMBL" id="CAC5359129.1"/>
    </source>
</evidence>
<sequence>MSRKKSRLEKHSSTRRRRKLTDKRKGLERKYLNVKITHTVEKERVTFLQKLEFSTPSPKIQSYDEFWSKDCDTPHHASGNYLTEDLGVHEITESDTIELETSGINISKDDHIVKSLIDLTPKVVEELRKEGFEDTLLQFFDLISNKKFPFDNITFLLWTEVIRWFNLGNTSGVRYLKQTKQFWKLGMRLFGGKFIRFMSGYKNTSDVLYGESPPGYFDPSNSDINFAIPSIDVLREYTHYNDCSGKRLPGIFTDVMQKVSQSMKDQSLCISFEGKKIKQGLTTDSGDVDLLGFEDGLTLQQRKDDLCQLVSALKTNIDILKRFGDEAWMKCIPADIMSSLHD</sequence>
<reference evidence="2 3" key="1">
    <citation type="submission" date="2020-06" db="EMBL/GenBank/DDBJ databases">
        <authorList>
            <person name="Li R."/>
            <person name="Bekaert M."/>
        </authorList>
    </citation>
    <scope>NUCLEOTIDE SEQUENCE [LARGE SCALE GENOMIC DNA]</scope>
    <source>
        <strain evidence="3">wild</strain>
    </source>
</reference>
<dbReference type="OrthoDB" id="6117194at2759"/>
<name>A0A6J7ZXY2_MYTCO</name>
<protein>
    <submittedName>
        <fullName evidence="2">Uncharacterized protein</fullName>
    </submittedName>
</protein>
<dbReference type="AlphaFoldDB" id="A0A6J7ZXY2"/>
<evidence type="ECO:0000313" key="3">
    <source>
        <dbReference type="Proteomes" id="UP000507470"/>
    </source>
</evidence>